<dbReference type="Proteomes" id="UP000628017">
    <property type="component" value="Unassembled WGS sequence"/>
</dbReference>
<keyword evidence="2 7" id="KW-0812">Transmembrane</keyword>
<organism evidence="8 9">
    <name type="scientific">Neptunicoccus cionae</name>
    <dbReference type="NCBI Taxonomy" id="2035344"/>
    <lineage>
        <taxon>Bacteria</taxon>
        <taxon>Pseudomonadati</taxon>
        <taxon>Pseudomonadota</taxon>
        <taxon>Alphaproteobacteria</taxon>
        <taxon>Rhodobacterales</taxon>
        <taxon>Paracoccaceae</taxon>
        <taxon>Neptunicoccus</taxon>
    </lineage>
</organism>
<dbReference type="Gene3D" id="3.30.160.60">
    <property type="entry name" value="Classic Zinc Finger"/>
    <property type="match status" value="1"/>
</dbReference>
<evidence type="ECO:0000256" key="7">
    <source>
        <dbReference type="HAMAP-Rule" id="MF_02065"/>
    </source>
</evidence>
<feature type="site" description="Important for catalytic activity" evidence="7">
    <location>
        <position position="259"/>
    </location>
</feature>
<comment type="caution">
    <text evidence="8">The sequence shown here is derived from an EMBL/GenBank/DDBJ whole genome shotgun (WGS) entry which is preliminary data.</text>
</comment>
<dbReference type="PANTHER" id="PTHR30518:SF2">
    <property type="entry name" value="ENDOLYTIC MUREIN TRANSGLYCOSYLASE"/>
    <property type="match status" value="1"/>
</dbReference>
<dbReference type="HAMAP" id="MF_02065">
    <property type="entry name" value="MltG"/>
    <property type="match status" value="1"/>
</dbReference>
<sequence>MARHIAANFVNLLIVLLVIAGGLFFWAKAEFTRPGPLQNSIYIEVPRGGTVSRLSKSLEEQGAVSYGLIMRVASDYNGQASQLKFGNYEIPARASMADILDIVTKGGAGSFRFLANYRIGIRGAKMTLSEREPGTGKTEELAEFEEGGELPEPYAKLVDAKTPIVYRITVAEGTTSWQIVESLKQADFLGGTFENVPPEGMLSPNTYEVRRGTLVEDVVEQMFNAQERILAEEWENRAEGLPFDTPEAALALASIIEKETGVAEERAEVAAVFVNRLNKGMKLQMDSTVEYGITNGEGFLERGLRRSELSKKTPYNTYIIEGLPPGPIGNPGRDAIHATLHPNESNNLFFVADGTGGHAFAETLVEHNANVAKWRKIEAEKRRQNNGG</sequence>
<reference evidence="8" key="2">
    <citation type="submission" date="2020-09" db="EMBL/GenBank/DDBJ databases">
        <authorList>
            <person name="Sun Q."/>
            <person name="Zhou Y."/>
        </authorList>
    </citation>
    <scope>NUCLEOTIDE SEQUENCE</scope>
    <source>
        <strain evidence="8">CGMCC 1.15880</strain>
    </source>
</reference>
<dbReference type="NCBIfam" id="TIGR00247">
    <property type="entry name" value="endolytic transglycosylase MltG"/>
    <property type="match status" value="1"/>
</dbReference>
<dbReference type="EMBL" id="BMKA01000003">
    <property type="protein sequence ID" value="GGA23031.1"/>
    <property type="molecule type" value="Genomic_DNA"/>
</dbReference>
<name>A0A916QZ74_9RHOB</name>
<dbReference type="GO" id="GO:0005886">
    <property type="term" value="C:plasma membrane"/>
    <property type="evidence" value="ECO:0007669"/>
    <property type="project" value="UniProtKB-SubCell"/>
</dbReference>
<reference evidence="8" key="1">
    <citation type="journal article" date="2014" name="Int. J. Syst. Evol. Microbiol.">
        <title>Complete genome sequence of Corynebacterium casei LMG S-19264T (=DSM 44701T), isolated from a smear-ripened cheese.</title>
        <authorList>
            <consortium name="US DOE Joint Genome Institute (JGI-PGF)"/>
            <person name="Walter F."/>
            <person name="Albersmeier A."/>
            <person name="Kalinowski J."/>
            <person name="Ruckert C."/>
        </authorList>
    </citation>
    <scope>NUCLEOTIDE SEQUENCE</scope>
    <source>
        <strain evidence="8">CGMCC 1.15880</strain>
    </source>
</reference>
<keyword evidence="1 7" id="KW-1003">Cell membrane</keyword>
<dbReference type="RefSeq" id="WP_188675710.1">
    <property type="nucleotide sequence ID" value="NZ_BMKA01000003.1"/>
</dbReference>
<evidence type="ECO:0000256" key="3">
    <source>
        <dbReference type="ARBA" id="ARBA00022989"/>
    </source>
</evidence>
<comment type="subcellular location">
    <subcellularLocation>
        <location evidence="7">Cell inner membrane</location>
        <topology evidence="7">Single-pass membrane protein</topology>
    </subcellularLocation>
</comment>
<dbReference type="GO" id="GO:0071555">
    <property type="term" value="P:cell wall organization"/>
    <property type="evidence" value="ECO:0007669"/>
    <property type="project" value="UniProtKB-KW"/>
</dbReference>
<feature type="transmembrane region" description="Helical" evidence="7">
    <location>
        <begin position="7"/>
        <end position="27"/>
    </location>
</feature>
<dbReference type="Pfam" id="PF02618">
    <property type="entry name" value="YceG"/>
    <property type="match status" value="1"/>
</dbReference>
<dbReference type="EC" id="4.2.2.29" evidence="7"/>
<evidence type="ECO:0000313" key="8">
    <source>
        <dbReference type="EMBL" id="GGA23031.1"/>
    </source>
</evidence>
<comment type="similarity">
    <text evidence="7">Belongs to the transglycosylase MltG family.</text>
</comment>
<gene>
    <name evidence="7" type="primary">mltG</name>
    <name evidence="8" type="ORF">GCM10011498_24770</name>
</gene>
<evidence type="ECO:0000256" key="6">
    <source>
        <dbReference type="ARBA" id="ARBA00023316"/>
    </source>
</evidence>
<comment type="function">
    <text evidence="7">Functions as a peptidoglycan terminase that cleaves nascent peptidoglycan strands endolytically to terminate their elongation.</text>
</comment>
<comment type="catalytic activity">
    <reaction evidence="7">
        <text>a peptidoglycan chain = a peptidoglycan chain with N-acetyl-1,6-anhydromuramyl-[peptide] at the reducing end + a peptidoglycan chain with N-acetylglucosamine at the non-reducing end.</text>
        <dbReference type="EC" id="4.2.2.29"/>
    </reaction>
</comment>
<dbReference type="AlphaFoldDB" id="A0A916QZ74"/>
<dbReference type="CDD" id="cd08010">
    <property type="entry name" value="MltG_like"/>
    <property type="match status" value="1"/>
</dbReference>
<keyword evidence="7" id="KW-0997">Cell inner membrane</keyword>
<protein>
    <recommendedName>
        <fullName evidence="7">Endolytic murein transglycosylase</fullName>
        <ecNumber evidence="7">4.2.2.29</ecNumber>
    </recommendedName>
    <alternativeName>
        <fullName evidence="7">Peptidoglycan lytic transglycosylase</fullName>
    </alternativeName>
    <alternativeName>
        <fullName evidence="7">Peptidoglycan polymerization terminase</fullName>
    </alternativeName>
</protein>
<dbReference type="GO" id="GO:0008932">
    <property type="term" value="F:lytic endotransglycosylase activity"/>
    <property type="evidence" value="ECO:0007669"/>
    <property type="project" value="UniProtKB-UniRule"/>
</dbReference>
<dbReference type="PANTHER" id="PTHR30518">
    <property type="entry name" value="ENDOLYTIC MUREIN TRANSGLYCOSYLASE"/>
    <property type="match status" value="1"/>
</dbReference>
<evidence type="ECO:0000256" key="2">
    <source>
        <dbReference type="ARBA" id="ARBA00022692"/>
    </source>
</evidence>
<keyword evidence="4 7" id="KW-0472">Membrane</keyword>
<dbReference type="InterPro" id="IPR003770">
    <property type="entry name" value="MLTG-like"/>
</dbReference>
<evidence type="ECO:0000256" key="4">
    <source>
        <dbReference type="ARBA" id="ARBA00023136"/>
    </source>
</evidence>
<dbReference type="Gene3D" id="3.30.1490.480">
    <property type="entry name" value="Endolytic murein transglycosylase"/>
    <property type="match status" value="1"/>
</dbReference>
<evidence type="ECO:0000256" key="1">
    <source>
        <dbReference type="ARBA" id="ARBA00022475"/>
    </source>
</evidence>
<keyword evidence="6 7" id="KW-0961">Cell wall biogenesis/degradation</keyword>
<keyword evidence="5 7" id="KW-0456">Lyase</keyword>
<dbReference type="GO" id="GO:0009252">
    <property type="term" value="P:peptidoglycan biosynthetic process"/>
    <property type="evidence" value="ECO:0007669"/>
    <property type="project" value="UniProtKB-UniRule"/>
</dbReference>
<keyword evidence="9" id="KW-1185">Reference proteome</keyword>
<evidence type="ECO:0000313" key="9">
    <source>
        <dbReference type="Proteomes" id="UP000628017"/>
    </source>
</evidence>
<proteinExistence type="inferred from homology"/>
<accession>A0A916QZ74</accession>
<keyword evidence="3 7" id="KW-1133">Transmembrane helix</keyword>
<evidence type="ECO:0000256" key="5">
    <source>
        <dbReference type="ARBA" id="ARBA00023239"/>
    </source>
</evidence>